<name>A0A8B7PN74_HYAAZ</name>
<dbReference type="GeneID" id="108682904"/>
<evidence type="ECO:0000313" key="7">
    <source>
        <dbReference type="RefSeq" id="XP_018027648.1"/>
    </source>
</evidence>
<dbReference type="Gene3D" id="3.30.2180.10">
    <property type="entry name" value="ATP12-like"/>
    <property type="match status" value="1"/>
</dbReference>
<proteinExistence type="inferred from homology"/>
<dbReference type="GO" id="GO:0033615">
    <property type="term" value="P:mitochondrial proton-transporting ATP synthase complex assembly"/>
    <property type="evidence" value="ECO:0007669"/>
    <property type="project" value="TreeGrafter"/>
</dbReference>
<dbReference type="PANTHER" id="PTHR21013">
    <property type="entry name" value="ATP SYNTHASE MITOCHONDRIAL F1 COMPLEX ASSEMBLY FACTOR 2/ATP12 PROTEIN, MITOCHONDRIAL PRECURSOR"/>
    <property type="match status" value="1"/>
</dbReference>
<reference evidence="7" key="1">
    <citation type="submission" date="2025-08" db="UniProtKB">
        <authorList>
            <consortium name="RefSeq"/>
        </authorList>
    </citation>
    <scope>IDENTIFICATION</scope>
    <source>
        <tissue evidence="7">Whole organism</tissue>
    </source>
</reference>
<dbReference type="OrthoDB" id="5673at2759"/>
<sequence>MLGKAVQKLTVAGTSRFLFPAYTGRVTSCRAASHAAKRFYKDVSVAGTSGCYEVNLDHRKLKTPMGNVLQVPSYPLALAVAEEWRAVQDVIIPAFMHLTGLSYTVVDNPNRVSKWDMAESVLEFLPTDTVLFADENSEKFSAVQEEQWWPVLRWFNDRYKLNIEPSTGINPAEVSDAALGVLRRHILSHNHWAVAGMLYGTDAIKSVILTLAAVERRISARDAVRLSRLEVDFQSEHWGRVEWGHDMDQRDLEARFAASLFFIHLNMGDQHRVKKKDQAHNYTT</sequence>
<keyword evidence="6" id="KW-1185">Reference proteome</keyword>
<accession>A0A8B7PN74</accession>
<dbReference type="RefSeq" id="XP_018027648.1">
    <property type="nucleotide sequence ID" value="XM_018172159.2"/>
</dbReference>
<dbReference type="Gene3D" id="1.10.3580.10">
    <property type="entry name" value="ATP12 ATPase"/>
    <property type="match status" value="1"/>
</dbReference>
<keyword evidence="5" id="KW-0143">Chaperone</keyword>
<dbReference type="PANTHER" id="PTHR21013:SF10">
    <property type="entry name" value="ATP SYNTHASE MITOCHONDRIAL F1 COMPLEX ASSEMBLY FACTOR 2"/>
    <property type="match status" value="1"/>
</dbReference>
<dbReference type="InterPro" id="IPR042272">
    <property type="entry name" value="ATP12_ATP_synth-F1-assembly_N"/>
</dbReference>
<evidence type="ECO:0000256" key="4">
    <source>
        <dbReference type="ARBA" id="ARBA00023128"/>
    </source>
</evidence>
<evidence type="ECO:0000256" key="5">
    <source>
        <dbReference type="ARBA" id="ARBA00023186"/>
    </source>
</evidence>
<dbReference type="GO" id="GO:0005739">
    <property type="term" value="C:mitochondrion"/>
    <property type="evidence" value="ECO:0007669"/>
    <property type="project" value="UniProtKB-SubCell"/>
</dbReference>
<dbReference type="InterPro" id="IPR023335">
    <property type="entry name" value="ATP12_ortho_dom_sf"/>
</dbReference>
<organism evidence="6 7">
    <name type="scientific">Hyalella azteca</name>
    <name type="common">Amphipod</name>
    <dbReference type="NCBI Taxonomy" id="294128"/>
    <lineage>
        <taxon>Eukaryota</taxon>
        <taxon>Metazoa</taxon>
        <taxon>Ecdysozoa</taxon>
        <taxon>Arthropoda</taxon>
        <taxon>Crustacea</taxon>
        <taxon>Multicrustacea</taxon>
        <taxon>Malacostraca</taxon>
        <taxon>Eumalacostraca</taxon>
        <taxon>Peracarida</taxon>
        <taxon>Amphipoda</taxon>
        <taxon>Senticaudata</taxon>
        <taxon>Talitrida</taxon>
        <taxon>Talitroidea</taxon>
        <taxon>Hyalellidae</taxon>
        <taxon>Hyalella</taxon>
    </lineage>
</organism>
<protein>
    <submittedName>
        <fullName evidence="7">ATP synthase mitochondrial F1 complex assembly factor 2-like isoform X1</fullName>
    </submittedName>
</protein>
<evidence type="ECO:0000256" key="1">
    <source>
        <dbReference type="ARBA" id="ARBA00004173"/>
    </source>
</evidence>
<keyword evidence="3" id="KW-0809">Transit peptide</keyword>
<dbReference type="OMA" id="WDPVLHW"/>
<comment type="similarity">
    <text evidence="2">Belongs to the ATP12 family.</text>
</comment>
<dbReference type="KEGG" id="hazt:108682904"/>
<dbReference type="SUPFAM" id="SSF160909">
    <property type="entry name" value="ATP12-like"/>
    <property type="match status" value="1"/>
</dbReference>
<evidence type="ECO:0000256" key="2">
    <source>
        <dbReference type="ARBA" id="ARBA00008231"/>
    </source>
</evidence>
<comment type="subcellular location">
    <subcellularLocation>
        <location evidence="1">Mitochondrion</location>
    </subcellularLocation>
</comment>
<gene>
    <name evidence="7" type="primary">LOC108682904</name>
</gene>
<evidence type="ECO:0000313" key="6">
    <source>
        <dbReference type="Proteomes" id="UP000694843"/>
    </source>
</evidence>
<dbReference type="AlphaFoldDB" id="A0A8B7PN74"/>
<dbReference type="Proteomes" id="UP000694843">
    <property type="component" value="Unplaced"/>
</dbReference>
<dbReference type="InterPro" id="IPR011419">
    <property type="entry name" value="ATP12_ATP_synth-F1-assembly"/>
</dbReference>
<keyword evidence="4" id="KW-0496">Mitochondrion</keyword>
<dbReference type="Pfam" id="PF07542">
    <property type="entry name" value="ATP12"/>
    <property type="match status" value="1"/>
</dbReference>
<evidence type="ECO:0000256" key="3">
    <source>
        <dbReference type="ARBA" id="ARBA00022946"/>
    </source>
</evidence>